<accession>A0A378WYJ7</accession>
<dbReference type="Pfam" id="PF02470">
    <property type="entry name" value="MlaD"/>
    <property type="match status" value="1"/>
</dbReference>
<reference evidence="3 4" key="1">
    <citation type="submission" date="2018-06" db="EMBL/GenBank/DDBJ databases">
        <authorList>
            <consortium name="Pathogen Informatics"/>
            <person name="Doyle S."/>
        </authorList>
    </citation>
    <scope>NUCLEOTIDE SEQUENCE [LARGE SCALE GENOMIC DNA]</scope>
    <source>
        <strain evidence="3 4">NCTC13184</strain>
    </source>
</reference>
<organism evidence="3 4">
    <name type="scientific">Nocardia africana</name>
    <dbReference type="NCBI Taxonomy" id="134964"/>
    <lineage>
        <taxon>Bacteria</taxon>
        <taxon>Bacillati</taxon>
        <taxon>Actinomycetota</taxon>
        <taxon>Actinomycetes</taxon>
        <taxon>Mycobacteriales</taxon>
        <taxon>Nocardiaceae</taxon>
        <taxon>Nocardia</taxon>
    </lineage>
</organism>
<protein>
    <submittedName>
        <fullName evidence="3">Virulence factor Mce family protein</fullName>
    </submittedName>
</protein>
<name>A0A378WYJ7_9NOCA</name>
<dbReference type="InterPro" id="IPR052336">
    <property type="entry name" value="MlaD_Phospholipid_Transporter"/>
</dbReference>
<dbReference type="InterPro" id="IPR003399">
    <property type="entry name" value="Mce/MlaD"/>
</dbReference>
<dbReference type="GO" id="GO:0005576">
    <property type="term" value="C:extracellular region"/>
    <property type="evidence" value="ECO:0007669"/>
    <property type="project" value="TreeGrafter"/>
</dbReference>
<dbReference type="PANTHER" id="PTHR33371:SF18">
    <property type="entry name" value="MCE-FAMILY PROTEIN MCE3C"/>
    <property type="match status" value="1"/>
</dbReference>
<keyword evidence="1" id="KW-1133">Transmembrane helix</keyword>
<evidence type="ECO:0000313" key="4">
    <source>
        <dbReference type="Proteomes" id="UP000255082"/>
    </source>
</evidence>
<sequence length="342" mass="37131">MQTQLVALRTDATRRMRSVFRRVAGNQKLLGSIVVAITVLILVTTTAVYLHPLGRRALVFETVDAASIRGGEDVRIAGVSVGKVTKVSLESDRVRVRADITRDAFVGDRSTIEVRMLTAVGGYYVTVIPLGDKSLGDNTIPAQRVTMPYSIADVLQDVPPVTDNTEGAPVHGDLNQLAQGLEHNPDSVGSMIAGLNSLAKIMAAQRAQIGRTAQLAAEYTTAFNENKDVVFSFLRDLEPVLATYNVYRAGFNETYQLLGDVLTRLIPEERYFLNHKDELRQAVTQARQAITDFLDAVGPTIDRLGAIRDQLTAWLGPDGVARLGGGQMLSSQVCLPVPGKKC</sequence>
<evidence type="ECO:0000259" key="2">
    <source>
        <dbReference type="Pfam" id="PF02470"/>
    </source>
</evidence>
<feature type="transmembrane region" description="Helical" evidence="1">
    <location>
        <begin position="29"/>
        <end position="50"/>
    </location>
</feature>
<dbReference type="RefSeq" id="WP_084491122.1">
    <property type="nucleotide sequence ID" value="NZ_JAJFOE010000001.1"/>
</dbReference>
<dbReference type="AlphaFoldDB" id="A0A378WYJ7"/>
<dbReference type="PANTHER" id="PTHR33371">
    <property type="entry name" value="INTERMEMBRANE PHOSPHOLIPID TRANSPORT SYSTEM BINDING PROTEIN MLAD-RELATED"/>
    <property type="match status" value="1"/>
</dbReference>
<keyword evidence="1" id="KW-0472">Membrane</keyword>
<proteinExistence type="predicted"/>
<dbReference type="EMBL" id="UGRU01000001">
    <property type="protein sequence ID" value="SUA46420.1"/>
    <property type="molecule type" value="Genomic_DNA"/>
</dbReference>
<dbReference type="OrthoDB" id="4379218at2"/>
<dbReference type="Proteomes" id="UP000255082">
    <property type="component" value="Unassembled WGS sequence"/>
</dbReference>
<keyword evidence="1" id="KW-0812">Transmembrane</keyword>
<gene>
    <name evidence="3" type="ORF">NCTC13184_04945</name>
</gene>
<evidence type="ECO:0000256" key="1">
    <source>
        <dbReference type="SAM" id="Phobius"/>
    </source>
</evidence>
<feature type="domain" description="Mce/MlaD" evidence="2">
    <location>
        <begin position="58"/>
        <end position="129"/>
    </location>
</feature>
<evidence type="ECO:0000313" key="3">
    <source>
        <dbReference type="EMBL" id="SUA46420.1"/>
    </source>
</evidence>